<dbReference type="PANTHER" id="PTHR42070:SF1">
    <property type="entry name" value="FILAMENT ASSOCIATED PROTEIN, PUTATIVE (AFU_ORTHOLOGUE AFUA_8G06630)-RELATED"/>
    <property type="match status" value="1"/>
</dbReference>
<dbReference type="Proteomes" id="UP000824596">
    <property type="component" value="Unassembled WGS sequence"/>
</dbReference>
<evidence type="ECO:0000256" key="1">
    <source>
        <dbReference type="SAM" id="Coils"/>
    </source>
</evidence>
<organism evidence="2 3">
    <name type="scientific">Hirsutella rhossiliensis</name>
    <dbReference type="NCBI Taxonomy" id="111463"/>
    <lineage>
        <taxon>Eukaryota</taxon>
        <taxon>Fungi</taxon>
        <taxon>Dikarya</taxon>
        <taxon>Ascomycota</taxon>
        <taxon>Pezizomycotina</taxon>
        <taxon>Sordariomycetes</taxon>
        <taxon>Hypocreomycetidae</taxon>
        <taxon>Hypocreales</taxon>
        <taxon>Ophiocordycipitaceae</taxon>
        <taxon>Hirsutella</taxon>
    </lineage>
</organism>
<protein>
    <submittedName>
        <fullName evidence="2">Uncharacterized protein</fullName>
    </submittedName>
</protein>
<gene>
    <name evidence="2" type="ORF">HRG_10205</name>
</gene>
<accession>A0A9P8SDA1</accession>
<dbReference type="GeneID" id="68359334"/>
<keyword evidence="3" id="KW-1185">Reference proteome</keyword>
<evidence type="ECO:0000313" key="2">
    <source>
        <dbReference type="EMBL" id="KAH0958518.1"/>
    </source>
</evidence>
<dbReference type="PANTHER" id="PTHR42070">
    <property type="entry name" value="FILAMENT ASSOCIATED PROTEIN, PUTATIVE (AFU_ORTHOLOGUE AFUA_8G06630)-RELATED"/>
    <property type="match status" value="1"/>
</dbReference>
<keyword evidence="1" id="KW-0175">Coiled coil</keyword>
<dbReference type="AlphaFoldDB" id="A0A9P8SDA1"/>
<reference evidence="2" key="1">
    <citation type="submission" date="2021-09" db="EMBL/GenBank/DDBJ databases">
        <title>A high-quality genome of the endoparasitic fungus Hirsutella rhossiliensis with a comparison of Hirsutella genomes reveals transposable elements contributing to genome size variation.</title>
        <authorList>
            <person name="Lin R."/>
            <person name="Jiao Y."/>
            <person name="Sun X."/>
            <person name="Ling J."/>
            <person name="Xie B."/>
            <person name="Cheng X."/>
        </authorList>
    </citation>
    <scope>NUCLEOTIDE SEQUENCE</scope>
    <source>
        <strain evidence="2">HR02</strain>
    </source>
</reference>
<dbReference type="RefSeq" id="XP_044716031.1">
    <property type="nucleotide sequence ID" value="XM_044868676.1"/>
</dbReference>
<evidence type="ECO:0000313" key="3">
    <source>
        <dbReference type="Proteomes" id="UP000824596"/>
    </source>
</evidence>
<comment type="caution">
    <text evidence="2">The sequence shown here is derived from an EMBL/GenBank/DDBJ whole genome shotgun (WGS) entry which is preliminary data.</text>
</comment>
<sequence>MSAPAEIARPTDREYVQELEQRLRVYELQGIEASTEIQMAARRIAEENKQLRELLNRHGFSDGQVAHFLQSGTFVLLDADQNHPFRAGDPGAAVQSLEQLLSCRDPSTTSGSTTKSSIWESSQLTTSSYGYQNHMGMATAVMGLGFNQIPTDNPVKSCEHHATGQCSL</sequence>
<dbReference type="EMBL" id="JAIZPD010000015">
    <property type="protein sequence ID" value="KAH0958518.1"/>
    <property type="molecule type" value="Genomic_DNA"/>
</dbReference>
<dbReference type="OrthoDB" id="4505928at2759"/>
<proteinExistence type="predicted"/>
<feature type="coiled-coil region" evidence="1">
    <location>
        <begin position="16"/>
        <end position="57"/>
    </location>
</feature>
<name>A0A9P8SDA1_9HYPO</name>